<organism evidence="10 11">
    <name type="scientific">Corynebacterium pseudotuberculosis 258</name>
    <dbReference type="NCBI Taxonomy" id="1168865"/>
    <lineage>
        <taxon>Bacteria</taxon>
        <taxon>Bacillati</taxon>
        <taxon>Actinomycetota</taxon>
        <taxon>Actinomycetes</taxon>
        <taxon>Mycobacteriales</taxon>
        <taxon>Corynebacteriaceae</taxon>
        <taxon>Corynebacterium</taxon>
    </lineage>
</organism>
<feature type="transmembrane region" description="Helical" evidence="8">
    <location>
        <begin position="33"/>
        <end position="53"/>
    </location>
</feature>
<feature type="transmembrane region" description="Helical" evidence="8">
    <location>
        <begin position="159"/>
        <end position="177"/>
    </location>
</feature>
<feature type="transmembrane region" description="Helical" evidence="8">
    <location>
        <begin position="378"/>
        <end position="396"/>
    </location>
</feature>
<feature type="transmembrane region" description="Helical" evidence="8">
    <location>
        <begin position="93"/>
        <end position="113"/>
    </location>
</feature>
<dbReference type="SUPFAM" id="SSF116726">
    <property type="entry name" value="TrkA C-terminal domain-like"/>
    <property type="match status" value="2"/>
</dbReference>
<dbReference type="GO" id="GO:0005886">
    <property type="term" value="C:plasma membrane"/>
    <property type="evidence" value="ECO:0007669"/>
    <property type="project" value="UniProtKB-SubCell"/>
</dbReference>
<keyword evidence="6 8" id="KW-1133">Transmembrane helix</keyword>
<feature type="transmembrane region" description="Helical" evidence="8">
    <location>
        <begin position="408"/>
        <end position="425"/>
    </location>
</feature>
<feature type="transmembrane region" description="Helical" evidence="8">
    <location>
        <begin position="445"/>
        <end position="466"/>
    </location>
</feature>
<dbReference type="GO" id="GO:0008324">
    <property type="term" value="F:monoatomic cation transmembrane transporter activity"/>
    <property type="evidence" value="ECO:0007669"/>
    <property type="project" value="InterPro"/>
</dbReference>
<keyword evidence="4" id="KW-1003">Cell membrane</keyword>
<dbReference type="AlphaFoldDB" id="A0AAU8PST6"/>
<accession>A0AAU8PST6</accession>
<evidence type="ECO:0000256" key="3">
    <source>
        <dbReference type="ARBA" id="ARBA00022448"/>
    </source>
</evidence>
<name>A0AAU8PST6_CORPS</name>
<comment type="similarity">
    <text evidence="2">Belongs to the AAE transporter (TC 2.A.81) family.</text>
</comment>
<evidence type="ECO:0000256" key="5">
    <source>
        <dbReference type="ARBA" id="ARBA00022692"/>
    </source>
</evidence>
<evidence type="ECO:0000313" key="10">
    <source>
        <dbReference type="EMBL" id="AFK17210.1"/>
    </source>
</evidence>
<protein>
    <submittedName>
        <fullName evidence="10">Transporter</fullName>
    </submittedName>
</protein>
<feature type="transmembrane region" description="Helical" evidence="8">
    <location>
        <begin position="65"/>
        <end position="86"/>
    </location>
</feature>
<dbReference type="InterPro" id="IPR006037">
    <property type="entry name" value="RCK_C"/>
</dbReference>
<dbReference type="Gene3D" id="3.30.70.1450">
    <property type="entry name" value="Regulator of K+ conductance, C-terminal domain"/>
    <property type="match status" value="1"/>
</dbReference>
<dbReference type="GO" id="GO:0006813">
    <property type="term" value="P:potassium ion transport"/>
    <property type="evidence" value="ECO:0007669"/>
    <property type="project" value="InterPro"/>
</dbReference>
<dbReference type="InterPro" id="IPR006512">
    <property type="entry name" value="YidE_YbjL"/>
</dbReference>
<dbReference type="InterPro" id="IPR050144">
    <property type="entry name" value="AAE_transporter"/>
</dbReference>
<dbReference type="KEGG" id="coe:CP258_08075"/>
<keyword evidence="7 8" id="KW-0472">Membrane</keyword>
<dbReference type="InterPro" id="IPR036721">
    <property type="entry name" value="RCK_C_sf"/>
</dbReference>
<gene>
    <name evidence="10" type="ORF">CP258_08075</name>
</gene>
<evidence type="ECO:0000259" key="9">
    <source>
        <dbReference type="PROSITE" id="PS51202"/>
    </source>
</evidence>
<dbReference type="NCBIfam" id="TIGR01625">
    <property type="entry name" value="YidE_YbjL_dupl"/>
    <property type="match status" value="2"/>
</dbReference>
<evidence type="ECO:0000313" key="11">
    <source>
        <dbReference type="Proteomes" id="UP000006465"/>
    </source>
</evidence>
<keyword evidence="5 8" id="KW-0812">Transmembrane</keyword>
<feature type="domain" description="RCK C-terminal" evidence="9">
    <location>
        <begin position="260"/>
        <end position="344"/>
    </location>
</feature>
<dbReference type="Pfam" id="PF02080">
    <property type="entry name" value="TrkA_C"/>
    <property type="match status" value="1"/>
</dbReference>
<evidence type="ECO:0000256" key="7">
    <source>
        <dbReference type="ARBA" id="ARBA00023136"/>
    </source>
</evidence>
<evidence type="ECO:0000256" key="2">
    <source>
        <dbReference type="ARBA" id="ARBA00009854"/>
    </source>
</evidence>
<dbReference type="PROSITE" id="PS51202">
    <property type="entry name" value="RCK_C"/>
    <property type="match status" value="2"/>
</dbReference>
<sequence length="530" mass="55593">MSSLFHYLADHPVVLVFLLCGLGMALGRIKLRAIGLGAAGVLFCAIVFSAVATRYGVQLALPTDIGHFGLALFAFNIGITAGPSFFHSVKNFLLPLLGTTVLFAAVAAAAYGIGVHLFKLDIAVVAGTYAGALTNTPSLAAAGAASGEPALATVGYSVSYLYGVVGMMIAVLFALRYSRTDRDAPSPLDNQTIVVDRTDKPTIQDILALVDHKVTFSRIKSGDHPVQHAAPERVLLKGDLITVVGPRKDINHAATLLGRDSARSLIQDRSQLDFRRITISDPKIAGRTVSSLNLADDYHATISRVRRGDIDMIAQADLVLQEGDRVRVVAPTKKMPQITKFFGDSAGGLSDINPVILGLGMVAGLLLGGIPIPTGDGSTFHIGAAAGTLIVGLILGKIGRIGSIVTTLPYTATIVLSEFGLLIFLAQAGTVAGSQIIHAFSSGEWLSILALGFILTSLLAVSVYVMMRWMFGMGGTKLAGYIAGVQTQPAVLAFANSRTGFDPRIALGYSLIYPVAMIAKILTAQVLAGL</sequence>
<keyword evidence="3" id="KW-0813">Transport</keyword>
<evidence type="ECO:0000256" key="4">
    <source>
        <dbReference type="ARBA" id="ARBA00022475"/>
    </source>
</evidence>
<evidence type="ECO:0000256" key="1">
    <source>
        <dbReference type="ARBA" id="ARBA00004651"/>
    </source>
</evidence>
<dbReference type="Pfam" id="PF06826">
    <property type="entry name" value="Asp-Al_Ex"/>
    <property type="match status" value="2"/>
</dbReference>
<proteinExistence type="inferred from homology"/>
<dbReference type="RefSeq" id="WP_014367449.1">
    <property type="nucleotide sequence ID" value="NC_017945.3"/>
</dbReference>
<comment type="subcellular location">
    <subcellularLocation>
        <location evidence="1">Cell membrane</location>
        <topology evidence="1">Multi-pass membrane protein</topology>
    </subcellularLocation>
</comment>
<evidence type="ECO:0000256" key="8">
    <source>
        <dbReference type="SAM" id="Phobius"/>
    </source>
</evidence>
<dbReference type="PANTHER" id="PTHR30445">
    <property type="entry name" value="K(+)_H(+) ANTIPORTER SUBUNIT KHTT"/>
    <property type="match status" value="1"/>
</dbReference>
<feature type="transmembrane region" description="Helical" evidence="8">
    <location>
        <begin position="507"/>
        <end position="528"/>
    </location>
</feature>
<feature type="transmembrane region" description="Helical" evidence="8">
    <location>
        <begin position="355"/>
        <end position="372"/>
    </location>
</feature>
<dbReference type="EMBL" id="CP003540">
    <property type="protein sequence ID" value="AFK17210.1"/>
    <property type="molecule type" value="Genomic_DNA"/>
</dbReference>
<dbReference type="PANTHER" id="PTHR30445:SF3">
    <property type="entry name" value="TRANSPORT PROTEIN YIDE-RELATED"/>
    <property type="match status" value="1"/>
</dbReference>
<reference evidence="10 11" key="1">
    <citation type="journal article" date="2013" name="J. Biotechnol.">
        <title>Genome sequence of Corynebacterium pseudotuberculosis biovar equi strain 258 and prediction of antigenic targets to improve biotechnological vaccine production.</title>
        <authorList>
            <person name="Soares S.C."/>
            <person name="Trost E."/>
            <person name="Ramos R.T."/>
            <person name="Carneiro A.R."/>
            <person name="Santos A.R."/>
            <person name="Pinto A.C."/>
            <person name="Barbosa E."/>
            <person name="Aburjaile F."/>
            <person name="Ali A."/>
            <person name="Diniz C.A."/>
            <person name="Hassan S.S."/>
            <person name="Fiaux K."/>
            <person name="Guimaraes L.C."/>
            <person name="Bakhtiar S.M."/>
            <person name="Pereira U."/>
            <person name="Almeida S.S."/>
            <person name="Abreu V.A."/>
            <person name="Rocha F.S."/>
            <person name="Dorella F.A."/>
            <person name="Miyoshi A."/>
            <person name="Silva A."/>
            <person name="Azevedo V."/>
            <person name="Tauch A."/>
        </authorList>
    </citation>
    <scope>NUCLEOTIDE SEQUENCE [LARGE SCALE GENOMIC DNA]</scope>
    <source>
        <strain evidence="10 11">258</strain>
    </source>
</reference>
<dbReference type="Proteomes" id="UP000006465">
    <property type="component" value="Chromosome"/>
</dbReference>
<feature type="transmembrane region" description="Helical" evidence="8">
    <location>
        <begin position="6"/>
        <end position="26"/>
    </location>
</feature>
<feature type="domain" description="RCK C-terminal" evidence="9">
    <location>
        <begin position="178"/>
        <end position="259"/>
    </location>
</feature>
<evidence type="ECO:0000256" key="6">
    <source>
        <dbReference type="ARBA" id="ARBA00022989"/>
    </source>
</evidence>